<dbReference type="SUPFAM" id="SSF49899">
    <property type="entry name" value="Concanavalin A-like lectins/glucanases"/>
    <property type="match status" value="1"/>
</dbReference>
<feature type="domain" description="EGF-like" evidence="5">
    <location>
        <begin position="723"/>
        <end position="758"/>
    </location>
</feature>
<comment type="caution">
    <text evidence="3">Lacks conserved residue(s) required for the propagation of feature annotation.</text>
</comment>
<dbReference type="SMART" id="SM01411">
    <property type="entry name" value="Ephrin_rec_like"/>
    <property type="match status" value="1"/>
</dbReference>
<dbReference type="PROSITE" id="PS00022">
    <property type="entry name" value="EGF_1"/>
    <property type="match status" value="1"/>
</dbReference>
<dbReference type="InterPro" id="IPR000742">
    <property type="entry name" value="EGF"/>
</dbReference>
<keyword evidence="4" id="KW-0768">Sushi</keyword>
<dbReference type="Pfam" id="PF07699">
    <property type="entry name" value="Ephrin_rec_like"/>
    <property type="match status" value="1"/>
</dbReference>
<evidence type="ECO:0000256" key="1">
    <source>
        <dbReference type="ARBA" id="ARBA00022737"/>
    </source>
</evidence>
<evidence type="ECO:0000313" key="9">
    <source>
        <dbReference type="Proteomes" id="UP000683360"/>
    </source>
</evidence>
<feature type="domain" description="Sushi" evidence="7">
    <location>
        <begin position="209"/>
        <end position="268"/>
    </location>
</feature>
<dbReference type="SMART" id="SM00032">
    <property type="entry name" value="CCP"/>
    <property type="match status" value="4"/>
</dbReference>
<dbReference type="Gene3D" id="2.10.70.10">
    <property type="entry name" value="Complement Module, domain 1"/>
    <property type="match status" value="3"/>
</dbReference>
<gene>
    <name evidence="8" type="ORF">MEDL_23690</name>
</gene>
<keyword evidence="9" id="KW-1185">Reference proteome</keyword>
<dbReference type="InterPro" id="IPR001881">
    <property type="entry name" value="EGF-like_Ca-bd_dom"/>
</dbReference>
<dbReference type="InterPro" id="IPR000436">
    <property type="entry name" value="Sushi_SCR_CCP_dom"/>
</dbReference>
<evidence type="ECO:0000256" key="2">
    <source>
        <dbReference type="ARBA" id="ARBA00023157"/>
    </source>
</evidence>
<dbReference type="CDD" id="cd00054">
    <property type="entry name" value="EGF_CA"/>
    <property type="match status" value="1"/>
</dbReference>
<feature type="disulfide bond" evidence="3">
    <location>
        <begin position="748"/>
        <end position="757"/>
    </location>
</feature>
<proteinExistence type="predicted"/>
<evidence type="ECO:0000313" key="8">
    <source>
        <dbReference type="EMBL" id="CAG2209563.1"/>
    </source>
</evidence>
<evidence type="ECO:0000259" key="6">
    <source>
        <dbReference type="PROSITE" id="PS50825"/>
    </source>
</evidence>
<reference evidence="8" key="1">
    <citation type="submission" date="2021-03" db="EMBL/GenBank/DDBJ databases">
        <authorList>
            <person name="Bekaert M."/>
        </authorList>
    </citation>
    <scope>NUCLEOTIDE SEQUENCE</scope>
</reference>
<feature type="domain" description="Sushi" evidence="7">
    <location>
        <begin position="353"/>
        <end position="422"/>
    </location>
</feature>
<dbReference type="GO" id="GO:0005509">
    <property type="term" value="F:calcium ion binding"/>
    <property type="evidence" value="ECO:0007669"/>
    <property type="project" value="InterPro"/>
</dbReference>
<feature type="domain" description="Sushi" evidence="7">
    <location>
        <begin position="423"/>
        <end position="491"/>
    </location>
</feature>
<dbReference type="FunFam" id="2.20.100.10:FF:000001">
    <property type="entry name" value="semaphorin-5A isoform X1"/>
    <property type="match status" value="1"/>
</dbReference>
<dbReference type="InterPro" id="IPR035976">
    <property type="entry name" value="Sushi/SCR/CCP_sf"/>
</dbReference>
<dbReference type="PANTHER" id="PTHR46343">
    <property type="entry name" value="HYR DOMAIN-CONTAINING PROTEIN"/>
    <property type="match status" value="1"/>
</dbReference>
<dbReference type="InterPro" id="IPR013320">
    <property type="entry name" value="ConA-like_dom_sf"/>
</dbReference>
<name>A0A8S3RTH0_MYTED</name>
<dbReference type="InterPro" id="IPR011641">
    <property type="entry name" value="Tyr-kin_ephrin_A/B_rcpt-like"/>
</dbReference>
<dbReference type="InterPro" id="IPR000884">
    <property type="entry name" value="TSP1_rpt"/>
</dbReference>
<dbReference type="Pfam" id="PF02494">
    <property type="entry name" value="HYR"/>
    <property type="match status" value="1"/>
</dbReference>
<dbReference type="PROSITE" id="PS00010">
    <property type="entry name" value="ASX_HYDROXYL"/>
    <property type="match status" value="1"/>
</dbReference>
<dbReference type="Proteomes" id="UP000683360">
    <property type="component" value="Unassembled WGS sequence"/>
</dbReference>
<dbReference type="Gene3D" id="2.10.50.10">
    <property type="entry name" value="Tumor Necrosis Factor Receptor, subunit A, domain 2"/>
    <property type="match status" value="1"/>
</dbReference>
<keyword evidence="2 3" id="KW-1015">Disulfide bond</keyword>
<feature type="disulfide bond" evidence="3">
    <location>
        <begin position="727"/>
        <end position="737"/>
    </location>
</feature>
<protein>
    <submittedName>
        <fullName evidence="8">Uncharacterized protein</fullName>
    </submittedName>
</protein>
<dbReference type="PROSITE" id="PS50825">
    <property type="entry name" value="HYR"/>
    <property type="match status" value="1"/>
</dbReference>
<feature type="disulfide bond" evidence="4">
    <location>
        <begin position="239"/>
        <end position="266"/>
    </location>
</feature>
<dbReference type="OrthoDB" id="6138914at2759"/>
<evidence type="ECO:0000259" key="7">
    <source>
        <dbReference type="PROSITE" id="PS50923"/>
    </source>
</evidence>
<dbReference type="CDD" id="cd00033">
    <property type="entry name" value="CCP"/>
    <property type="match status" value="1"/>
</dbReference>
<dbReference type="PROSITE" id="PS50923">
    <property type="entry name" value="SUSHI"/>
    <property type="match status" value="3"/>
</dbReference>
<dbReference type="InterPro" id="IPR003410">
    <property type="entry name" value="HYR_dom"/>
</dbReference>
<dbReference type="SUPFAM" id="SSF82895">
    <property type="entry name" value="TSP-1 type 1 repeat"/>
    <property type="match status" value="1"/>
</dbReference>
<feature type="domain" description="HYR" evidence="6">
    <location>
        <begin position="267"/>
        <end position="352"/>
    </location>
</feature>
<evidence type="ECO:0000256" key="4">
    <source>
        <dbReference type="PROSITE-ProRule" id="PRU00302"/>
    </source>
</evidence>
<dbReference type="PROSITE" id="PS01186">
    <property type="entry name" value="EGF_2"/>
    <property type="match status" value="1"/>
</dbReference>
<keyword evidence="1" id="KW-0677">Repeat</keyword>
<dbReference type="SMART" id="SM00181">
    <property type="entry name" value="EGF"/>
    <property type="match status" value="3"/>
</dbReference>
<dbReference type="PANTHER" id="PTHR46343:SF2">
    <property type="entry name" value="SUSHI_VON WILLEBRAND FACTOR TYPE A_EGF_PENTRAXIN DOMAIN-CONTAINING 1"/>
    <property type="match status" value="1"/>
</dbReference>
<sequence>MQRSLCQIYTSALTPHQDITVEEVQNRAKCSPSLPQTTGILILKECEVPNNIALNCGLPSNVSYLSHGQNCLSQLNMNHTVEYKCDDGQWIEEIRAFNNTEQHIYKSSLVLQKYSVHPAPVPPPNEPPTLDCQSFAMRNQYTAPSKATSLRVTFGPFVGIDKEDGKIPAVSSPNSPAILHRGSNLIMFTVTDRNGYQQSCARNIEVKVVTCNQPPWPAHGFVQCQYGEVSLGSTCTVTCKDGYELTGSSVLKCVAENTFHASPPTCSYKESPYFTNCPTTKHVYADKRMDMATVSWVIPIASDNSGQQPLIIQTKGKPPGSLFGEFTEISYMAKDGSGNESPACTFYIFVEKQFCSPPIFNGDRYLYFTCGKLGYQYGSECTIGCKGSYPLVGNNKMLCERNATSDELYWDWGNQEKPYCKQNKCPVLKAPTNGALACDKWMYGTQCTMQCNNKFDIPIGVGGSSTFTGLFTCSTVSGQWSPLQQVPNCTAACASGSYLVQNTGKCINCPKGSWKDDEDAVNCTRCPIGMSTENNGSTSSDQCKDYDLRLQRASAIVNLRPTNASLKTLSISLWLRRERTNSMIEIEIGGNNGLILNISSEIQLSYSSKTIPTGISVNLSNWNHIGLVIDAASKINTYFGGENRFSRAIAVKPITTHIASIKDHSGLDISGLVVSEKPFTANEIQQLSATCDNGISDALLTSNDLRQITANSIQMIIPSVCDAKDECTTNPCNGHICENGLLGFKCKCNGGYTGSSCEIPPDFVKTIVAKMEQVSWQLELHYQNKQHWCVIVFQVDGHWSHWSEWLPCDASCGGGNEIRYRNCTNPAPAVNGYPCSGSSIETKHATHFTCPACPRRPSAYGVRMQCTTIEDVTNCTATCRDGLAFVPGYPALKEYVCGHKTNYTWNGHPPSCSKLYSPSKLQINSAVSYTNFPCNDVHHAKSQIYKNAKSDFNVEETILCEINIDIKVSPALVNVIKAINELENSALEINTTGQVFQIPGIKIDLADVQVTSDVICSPGKIPITAFCSE</sequence>
<dbReference type="SMART" id="SM00179">
    <property type="entry name" value="EGF_CA"/>
    <property type="match status" value="1"/>
</dbReference>
<dbReference type="SUPFAM" id="SSF57196">
    <property type="entry name" value="EGF/Laminin"/>
    <property type="match status" value="1"/>
</dbReference>
<comment type="caution">
    <text evidence="8">The sequence shown here is derived from an EMBL/GenBank/DDBJ whole genome shotgun (WGS) entry which is preliminary data.</text>
</comment>
<dbReference type="Pfam" id="PF00090">
    <property type="entry name" value="TSP_1"/>
    <property type="match status" value="1"/>
</dbReference>
<dbReference type="InterPro" id="IPR036383">
    <property type="entry name" value="TSP1_rpt_sf"/>
</dbReference>
<dbReference type="SMART" id="SM00209">
    <property type="entry name" value="TSP1"/>
    <property type="match status" value="1"/>
</dbReference>
<organism evidence="8 9">
    <name type="scientific">Mytilus edulis</name>
    <name type="common">Blue mussel</name>
    <dbReference type="NCBI Taxonomy" id="6550"/>
    <lineage>
        <taxon>Eukaryota</taxon>
        <taxon>Metazoa</taxon>
        <taxon>Spiralia</taxon>
        <taxon>Lophotrochozoa</taxon>
        <taxon>Mollusca</taxon>
        <taxon>Bivalvia</taxon>
        <taxon>Autobranchia</taxon>
        <taxon>Pteriomorphia</taxon>
        <taxon>Mytilida</taxon>
        <taxon>Mytiloidea</taxon>
        <taxon>Mytilidae</taxon>
        <taxon>Mytilinae</taxon>
        <taxon>Mytilus</taxon>
    </lineage>
</organism>
<keyword evidence="3" id="KW-0245">EGF-like domain</keyword>
<accession>A0A8S3RTH0</accession>
<dbReference type="PROSITE" id="PS50092">
    <property type="entry name" value="TSP1"/>
    <property type="match status" value="1"/>
</dbReference>
<dbReference type="EMBL" id="CAJPWZ010001201">
    <property type="protein sequence ID" value="CAG2209563.1"/>
    <property type="molecule type" value="Genomic_DNA"/>
</dbReference>
<dbReference type="SUPFAM" id="SSF57535">
    <property type="entry name" value="Complement control module/SCR domain"/>
    <property type="match status" value="3"/>
</dbReference>
<dbReference type="AlphaFoldDB" id="A0A8S3RTH0"/>
<evidence type="ECO:0000256" key="3">
    <source>
        <dbReference type="PROSITE-ProRule" id="PRU00076"/>
    </source>
</evidence>
<dbReference type="Gene3D" id="2.20.100.10">
    <property type="entry name" value="Thrombospondin type-1 (TSP1) repeat"/>
    <property type="match status" value="1"/>
</dbReference>
<dbReference type="InterPro" id="IPR043555">
    <property type="entry name" value="SRPX-like"/>
</dbReference>
<dbReference type="PROSITE" id="PS50026">
    <property type="entry name" value="EGF_3"/>
    <property type="match status" value="1"/>
</dbReference>
<evidence type="ECO:0000259" key="5">
    <source>
        <dbReference type="PROSITE" id="PS50026"/>
    </source>
</evidence>
<dbReference type="InterPro" id="IPR000152">
    <property type="entry name" value="EGF-type_Asp/Asn_hydroxyl_site"/>
</dbReference>
<dbReference type="Gene3D" id="2.10.25.10">
    <property type="entry name" value="Laminin"/>
    <property type="match status" value="1"/>
</dbReference>
<dbReference type="Pfam" id="PF00084">
    <property type="entry name" value="Sushi"/>
    <property type="match status" value="2"/>
</dbReference>
<dbReference type="Gene3D" id="2.60.120.200">
    <property type="match status" value="1"/>
</dbReference>